<proteinExistence type="predicted"/>
<evidence type="ECO:0000256" key="6">
    <source>
        <dbReference type="ARBA" id="ARBA00023180"/>
    </source>
</evidence>
<feature type="domain" description="HYR" evidence="12">
    <location>
        <begin position="567"/>
        <end position="651"/>
    </location>
</feature>
<dbReference type="CDD" id="cd01450">
    <property type="entry name" value="vWFA_subfamily_ECM"/>
    <property type="match status" value="1"/>
</dbReference>
<dbReference type="GO" id="GO:0032991">
    <property type="term" value="C:protein-containing complex"/>
    <property type="evidence" value="ECO:0007669"/>
    <property type="project" value="UniProtKB-ARBA"/>
</dbReference>
<dbReference type="InterPro" id="IPR001759">
    <property type="entry name" value="PTX_dom"/>
</dbReference>
<dbReference type="SMART" id="SM00179">
    <property type="entry name" value="EGF_CA"/>
    <property type="match status" value="4"/>
</dbReference>
<protein>
    <submittedName>
        <fullName evidence="16">Sushi, von Willebrand factor type A, EGF and pentraxin domain-containing protein 1-like</fullName>
    </submittedName>
</protein>
<feature type="disulfide bond" evidence="8">
    <location>
        <begin position="404"/>
        <end position="431"/>
    </location>
</feature>
<dbReference type="SMART" id="SM01411">
    <property type="entry name" value="Ephrin_rec_like"/>
    <property type="match status" value="3"/>
</dbReference>
<feature type="signal peptide" evidence="9">
    <location>
        <begin position="1"/>
        <end position="20"/>
    </location>
</feature>
<name>A0A1W4XAJ2_AGRPL</name>
<feature type="disulfide bond" evidence="7">
    <location>
        <begin position="1284"/>
        <end position="1293"/>
    </location>
</feature>
<feature type="disulfide bond" evidence="8">
    <location>
        <begin position="1623"/>
        <end position="1650"/>
    </location>
</feature>
<evidence type="ECO:0000259" key="11">
    <source>
        <dbReference type="PROSITE" id="PS50234"/>
    </source>
</evidence>
<feature type="disulfide bond" evidence="7">
    <location>
        <begin position="1204"/>
        <end position="1213"/>
    </location>
</feature>
<dbReference type="PANTHER" id="PTHR46393">
    <property type="entry name" value="SUSHI DOMAIN-CONTAINING PROTEIN"/>
    <property type="match status" value="1"/>
</dbReference>
<keyword evidence="6" id="KW-0325">Glycoprotein</keyword>
<dbReference type="InterPro" id="IPR013320">
    <property type="entry name" value="ConA-like_dom_sf"/>
</dbReference>
<feature type="disulfide bond" evidence="7">
    <location>
        <begin position="1242"/>
        <end position="1251"/>
    </location>
</feature>
<evidence type="ECO:0000313" key="16">
    <source>
        <dbReference type="RefSeq" id="XP_018333054.1"/>
    </source>
</evidence>
<dbReference type="KEGG" id="apln:108742364"/>
<dbReference type="SMART" id="SM00327">
    <property type="entry name" value="VWA"/>
    <property type="match status" value="1"/>
</dbReference>
<feature type="domain" description="Sushi" evidence="13">
    <location>
        <begin position="373"/>
        <end position="433"/>
    </location>
</feature>
<dbReference type="SUPFAM" id="SSF57196">
    <property type="entry name" value="EGF/Laminin"/>
    <property type="match status" value="4"/>
</dbReference>
<dbReference type="SUPFAM" id="SSF57184">
    <property type="entry name" value="Growth factor receptor domain"/>
    <property type="match status" value="1"/>
</dbReference>
<dbReference type="GeneID" id="108742364"/>
<dbReference type="InParanoid" id="A0A1W4XAJ2"/>
<feature type="disulfide bond" evidence="7">
    <location>
        <begin position="1124"/>
        <end position="1133"/>
    </location>
</feature>
<dbReference type="GO" id="GO:0005911">
    <property type="term" value="C:cell-cell junction"/>
    <property type="evidence" value="ECO:0007669"/>
    <property type="project" value="UniProtKB-ARBA"/>
</dbReference>
<evidence type="ECO:0000259" key="12">
    <source>
        <dbReference type="PROSITE" id="PS50825"/>
    </source>
</evidence>
<dbReference type="SMART" id="SM00032">
    <property type="entry name" value="CCP"/>
    <property type="match status" value="9"/>
</dbReference>
<dbReference type="InterPro" id="IPR000436">
    <property type="entry name" value="Sushi_SCR_CCP_dom"/>
</dbReference>
<dbReference type="Pfam" id="PF07699">
    <property type="entry name" value="Ephrin_rec_like"/>
    <property type="match status" value="2"/>
</dbReference>
<dbReference type="Pfam" id="PF00008">
    <property type="entry name" value="EGF"/>
    <property type="match status" value="2"/>
</dbReference>
<keyword evidence="15" id="KW-1185">Reference proteome</keyword>
<feature type="domain" description="EGF-like" evidence="10">
    <location>
        <begin position="1103"/>
        <end position="1134"/>
    </location>
</feature>
<feature type="disulfide bond" evidence="7">
    <location>
        <begin position="1182"/>
        <end position="1192"/>
    </location>
</feature>
<gene>
    <name evidence="16" type="primary">LOC108742364</name>
</gene>
<dbReference type="Pfam" id="PF00354">
    <property type="entry name" value="Pentaxin"/>
    <property type="match status" value="1"/>
</dbReference>
<dbReference type="InterPro" id="IPR011641">
    <property type="entry name" value="Tyr-kin_ephrin_A/B_rcpt-like"/>
</dbReference>
<accession>A0A1W4XAJ2</accession>
<keyword evidence="1 7" id="KW-0245">EGF-like domain</keyword>
<dbReference type="GO" id="GO:0007411">
    <property type="term" value="P:axon guidance"/>
    <property type="evidence" value="ECO:0007669"/>
    <property type="project" value="UniProtKB-ARBA"/>
</dbReference>
<evidence type="ECO:0000256" key="5">
    <source>
        <dbReference type="ARBA" id="ARBA00023157"/>
    </source>
</evidence>
<dbReference type="InterPro" id="IPR001881">
    <property type="entry name" value="EGF-like_Ca-bd_dom"/>
</dbReference>
<dbReference type="PANTHER" id="PTHR46393:SF7">
    <property type="entry name" value="COMPLEMENT C2"/>
    <property type="match status" value="1"/>
</dbReference>
<feature type="domain" description="Pentraxin (PTX)" evidence="14">
    <location>
        <begin position="1337"/>
        <end position="1536"/>
    </location>
</feature>
<feature type="domain" description="Sushi" evidence="13">
    <location>
        <begin position="1595"/>
        <end position="1652"/>
    </location>
</feature>
<dbReference type="GO" id="GO:0050769">
    <property type="term" value="P:positive regulation of neurogenesis"/>
    <property type="evidence" value="ECO:0007669"/>
    <property type="project" value="UniProtKB-ARBA"/>
</dbReference>
<dbReference type="Gene3D" id="2.60.120.200">
    <property type="match status" value="1"/>
</dbReference>
<dbReference type="Gene3D" id="2.10.70.10">
    <property type="entry name" value="Complement Module, domain 1"/>
    <property type="match status" value="8"/>
</dbReference>
<dbReference type="InterPro" id="IPR003410">
    <property type="entry name" value="HYR_dom"/>
</dbReference>
<feature type="domain" description="EGF-like" evidence="10">
    <location>
        <begin position="1136"/>
        <end position="1176"/>
    </location>
</feature>
<keyword evidence="4" id="KW-0677">Repeat</keyword>
<evidence type="ECO:0000259" key="10">
    <source>
        <dbReference type="PROSITE" id="PS50026"/>
    </source>
</evidence>
<reference evidence="16" key="1">
    <citation type="submission" date="2025-08" db="UniProtKB">
        <authorList>
            <consortium name="RefSeq"/>
        </authorList>
    </citation>
    <scope>IDENTIFICATION</scope>
    <source>
        <tissue evidence="16">Entire body</tissue>
    </source>
</reference>
<evidence type="ECO:0000256" key="3">
    <source>
        <dbReference type="ARBA" id="ARBA00022729"/>
    </source>
</evidence>
<dbReference type="Gene3D" id="2.10.25.10">
    <property type="entry name" value="Laminin"/>
    <property type="match status" value="5"/>
</dbReference>
<feature type="disulfide bond" evidence="8">
    <location>
        <begin position="1766"/>
        <end position="1793"/>
    </location>
</feature>
<feature type="domain" description="EGF-like" evidence="10">
    <location>
        <begin position="1296"/>
        <end position="1332"/>
    </location>
</feature>
<evidence type="ECO:0000256" key="7">
    <source>
        <dbReference type="PROSITE-ProRule" id="PRU00076"/>
    </source>
</evidence>
<dbReference type="RefSeq" id="XP_018333054.1">
    <property type="nucleotide sequence ID" value="XM_018477552.1"/>
</dbReference>
<feature type="domain" description="Sushi" evidence="13">
    <location>
        <begin position="505"/>
        <end position="568"/>
    </location>
</feature>
<evidence type="ECO:0000313" key="15">
    <source>
        <dbReference type="Proteomes" id="UP000192223"/>
    </source>
</evidence>
<feature type="disulfide bond" evidence="8">
    <location>
        <begin position="375"/>
        <end position="418"/>
    </location>
</feature>
<feature type="domain" description="EGF-like" evidence="10">
    <location>
        <begin position="1216"/>
        <end position="1252"/>
    </location>
</feature>
<feature type="chain" id="PRO_5010729990" evidence="9">
    <location>
        <begin position="21"/>
        <end position="1909"/>
    </location>
</feature>
<dbReference type="PRINTS" id="PR00895">
    <property type="entry name" value="PENTAXIN"/>
</dbReference>
<dbReference type="Gene3D" id="3.40.50.410">
    <property type="entry name" value="von Willebrand factor, type A domain"/>
    <property type="match status" value="1"/>
</dbReference>
<dbReference type="GO" id="GO:0048056">
    <property type="term" value="P:R3/R4 cell differentiation"/>
    <property type="evidence" value="ECO:0007669"/>
    <property type="project" value="UniProtKB-ARBA"/>
</dbReference>
<feature type="domain" description="Sushi" evidence="13">
    <location>
        <begin position="1796"/>
        <end position="1856"/>
    </location>
</feature>
<feature type="disulfide bond" evidence="8">
    <location>
        <begin position="1798"/>
        <end position="1841"/>
    </location>
</feature>
<feature type="domain" description="Sushi" evidence="13">
    <location>
        <begin position="447"/>
        <end position="504"/>
    </location>
</feature>
<dbReference type="InterPro" id="IPR036465">
    <property type="entry name" value="vWFA_dom_sf"/>
</dbReference>
<keyword evidence="5 7" id="KW-1015">Disulfide bond</keyword>
<dbReference type="FunFam" id="2.10.25.10:FF:000255">
    <property type="entry name" value="Sushi, nidogen and EGF-like domains 1"/>
    <property type="match status" value="1"/>
</dbReference>
<dbReference type="CDD" id="cd00054">
    <property type="entry name" value="EGF_CA"/>
    <property type="match status" value="3"/>
</dbReference>
<comment type="caution">
    <text evidence="7">Lacks conserved residue(s) required for the propagation of feature annotation.</text>
</comment>
<feature type="disulfide bond" evidence="8">
    <location>
        <begin position="1827"/>
        <end position="1854"/>
    </location>
</feature>
<feature type="disulfide bond" evidence="7">
    <location>
        <begin position="1166"/>
        <end position="1175"/>
    </location>
</feature>
<feature type="domain" description="VWFA" evidence="11">
    <location>
        <begin position="82"/>
        <end position="259"/>
    </location>
</feature>
<evidence type="ECO:0000256" key="9">
    <source>
        <dbReference type="SAM" id="SignalP"/>
    </source>
</evidence>
<dbReference type="PROSITE" id="PS50923">
    <property type="entry name" value="SUSHI"/>
    <property type="match status" value="9"/>
</dbReference>
<dbReference type="GO" id="GO:0007476">
    <property type="term" value="P:imaginal disc-derived wing morphogenesis"/>
    <property type="evidence" value="ECO:0007669"/>
    <property type="project" value="UniProtKB-ARBA"/>
</dbReference>
<dbReference type="InterPro" id="IPR002035">
    <property type="entry name" value="VWF_A"/>
</dbReference>
<feature type="disulfide bond" evidence="8">
    <location>
        <begin position="1693"/>
        <end position="1720"/>
    </location>
</feature>
<feature type="domain" description="EGF-like" evidence="10">
    <location>
        <begin position="1253"/>
        <end position="1294"/>
    </location>
</feature>
<dbReference type="InterPro" id="IPR035976">
    <property type="entry name" value="Sushi/SCR/CCP_sf"/>
</dbReference>
<dbReference type="SMART" id="SM00159">
    <property type="entry name" value="PTX"/>
    <property type="match status" value="1"/>
</dbReference>
<keyword evidence="3 9" id="KW-0732">Signal</keyword>
<evidence type="ECO:0000256" key="8">
    <source>
        <dbReference type="PROSITE-ProRule" id="PRU00302"/>
    </source>
</evidence>
<dbReference type="PROSITE" id="PS50026">
    <property type="entry name" value="EGF_3"/>
    <property type="match status" value="6"/>
</dbReference>
<dbReference type="FunFam" id="2.10.25.10:FF:000012">
    <property type="entry name" value="Delta-like protein"/>
    <property type="match status" value="1"/>
</dbReference>
<dbReference type="PROSITE" id="PS50825">
    <property type="entry name" value="HYR"/>
    <property type="match status" value="2"/>
</dbReference>
<feature type="domain" description="Sushi" evidence="13">
    <location>
        <begin position="1537"/>
        <end position="1594"/>
    </location>
</feature>
<evidence type="ECO:0000256" key="1">
    <source>
        <dbReference type="ARBA" id="ARBA00022536"/>
    </source>
</evidence>
<feature type="domain" description="Sushi" evidence="13">
    <location>
        <begin position="1654"/>
        <end position="1722"/>
    </location>
</feature>
<dbReference type="PROSITE" id="PS01186">
    <property type="entry name" value="EGF_2"/>
    <property type="match status" value="4"/>
</dbReference>
<dbReference type="PROSITE" id="PS50234">
    <property type="entry name" value="VWFA"/>
    <property type="match status" value="1"/>
</dbReference>
<feature type="domain" description="Sushi" evidence="13">
    <location>
        <begin position="1730"/>
        <end position="1795"/>
    </location>
</feature>
<dbReference type="InterPro" id="IPR000742">
    <property type="entry name" value="EGF"/>
</dbReference>
<feature type="disulfide bond" evidence="7">
    <location>
        <begin position="1322"/>
        <end position="1331"/>
    </location>
</feature>
<sequence length="1909" mass="212770">MNRTYLLILSLIIFTYTCQCECYKFGNSRKEDSNENFEFGANKSSTSDKTVLQNSVLKSKLDFLGETLKANINALKKYRKLDVVFLIDNSWTVGEQNFQSELTFVKKILSDISVDYDRSRIAIVTFSSKTNLVKNVDQISRPVRENNKCLFLNKELNQINFTGGGTYTLGAFRLAKEIFANSRNDSKKVLFLITDGFSNGGNPIPVANDLKKKNVTIFTIGVKHGKYEELYELSSSSPGHLYSFLVDSFHQFESLARRALHVDIKGGEFVALGTDIPCNNLCSEGKNCCDENALCTCGTLTGHYTCLCKPGFYGAGFRNSCALCPPGSYSDGSNLCLPCPDVHHISQPPAIGVKSCVCKSGYQSTKDNKCEVVKCPKLKPPQNGYFIKNKGCGSTLNTACGVRCAIGYVLNGSSIRLCQKNGTWSGQEPQCQVKTCPLLLPPAEGIIKCFNAGVGILQNVSGTRFPVDSTCKFECKKGRLLIGTPLRTCLPIAEWDGLPTTCKKVSCNKLSKIPHGRIEPKSCTTRKQPYRKTCKYFCDEGFEYVGPKEITCTGKSWNKKKQSTICKDKTPPTIICPDDIHGYAVEGARFGLVSWKEPIAKDNSGMDVKVWLHPAIRYTKNVKFRIGVTHLTYYAEDLFKNEANCTFSVKIEDNQPPLVENCFDPPPFLTNKDQVNITWDEPNFFDNSGIVTVTKSLDFGIFGLGVTQVKYSAVDPSNNTNTCTLNITVEISHCEPLSNPDNGKSICETSNSSLVPGMQCLVTCEDGYALPFDSISDSVGPLDNSLFLCSDDDPFYYYSSESIGFPGCTITAFPAGTSLDGIINVEPDDDETDDKFCEDEDELNEMKNDIQNNLIEIAKTTADIETNLLCEKDVSEKEETTNVIKREILTATSVSKKKQKNKKGKRKMRVYFKLGIASNISQYDTESFNEKLKNMKIIGKKRFKIFGINLEKRIICPQGFMRRKHKCVKCPLGTFKNSTRNACQNCPIGTYNDELGQTDCKKCPLNYSTKKFRSKIPTDCKEHCPPGMMARKKLVRSSKRNSNATVEHVTLMPYCRSCPQGSYQPDYGQTKCLPCPEYFTTYSSRADSEKKCVPTSEKICQSDPNVCNGGKCIVVNEFLYNCKCPSGAIGSNCEKRINSCDSNPCLNGGHCFTGTEEDVDGYVCRCPEGYSGSNCEEVEERCNKTCYNNGTCFISEDGEEFCLCPPGFAGDACQLNFRYCREGLCENNASCVEEYQSFRCVCKDGFLGKRCNILPCDYRPCESNEICVNIMEVNANPLSYRCKCPVGYEGQNCLGKKDYCLDKPCQNGGTCVSLEESYHCICGKIFTGQWCEIQMESNYVMHFHYPVTTDYVGLPGFSNNLTQVSVSLWIKTSDEFNYGTIFSYATKTFDNAFTAMDYSGLVLYINNQYAITDVNLSDGAWHFVCITWNNSGAYNVFVDGVNVKKGVNLAKGASIEGNGIMIVGQEQDAFGGMFSQTEAFVGRINSLNFWQKQLFSSEINEIMTSCDKNIYGDLYSWAEMKSSIRGTIKIENSTFCSDCPTPPPLLNGVIKIRDNRAFYECNSGFVLSPKTYLGGRKCLKPQQWEGKITPTCKKVYCGYPGYLQNGRVIGKRFSYSDKVIYWCLYGYILLGKNESICTENGTWSSAMPYCIGKSDCKEIDKPEGANVTIISEESYEFCERKSFEPGVKIEITCNNNTILKGESILTCLENGTWDYLPPKCEEIPKVVKPKTCSIDYVPPAPRNGLMITESVENYHSGFYKSVYYKCRHGFKMLGSNYTTCITEGYWTPLNMTCQPVECGQPPTYPKMKLKSTDPSNFVFGKTVSYDCQEGYKPFGNTAIRCLATTKWTKMPGSCVKISCYKPNVSDLTSIEGNSYLYQDHVTLTCPSGKKYDIICSGSGKWVGDRGSDC</sequence>
<dbReference type="STRING" id="224129.A0A1W4XAJ2"/>
<dbReference type="InterPro" id="IPR013032">
    <property type="entry name" value="EGF-like_CS"/>
</dbReference>
<dbReference type="Gene3D" id="2.10.50.10">
    <property type="entry name" value="Tumor Necrosis Factor Receptor, subunit A, domain 2"/>
    <property type="match status" value="2"/>
</dbReference>
<evidence type="ECO:0000259" key="13">
    <source>
        <dbReference type="PROSITE" id="PS50923"/>
    </source>
</evidence>
<dbReference type="SUPFAM" id="SSF49899">
    <property type="entry name" value="Concanavalin A-like lectins/glucanases"/>
    <property type="match status" value="1"/>
</dbReference>
<dbReference type="GO" id="GO:0016318">
    <property type="term" value="P:ommatidial rotation"/>
    <property type="evidence" value="ECO:0007669"/>
    <property type="project" value="UniProtKB-ARBA"/>
</dbReference>
<dbReference type="SMART" id="SM00181">
    <property type="entry name" value="EGF"/>
    <property type="match status" value="7"/>
</dbReference>
<keyword evidence="2 8" id="KW-0768">Sushi</keyword>
<evidence type="ECO:0000256" key="2">
    <source>
        <dbReference type="ARBA" id="ARBA00022659"/>
    </source>
</evidence>
<dbReference type="SUPFAM" id="SSF57535">
    <property type="entry name" value="Complement control module/SCR domain"/>
    <property type="match status" value="8"/>
</dbReference>
<dbReference type="PROSITE" id="PS51828">
    <property type="entry name" value="PTX_2"/>
    <property type="match status" value="1"/>
</dbReference>
<feature type="disulfide bond" evidence="8">
    <location>
        <begin position="475"/>
        <end position="502"/>
    </location>
</feature>
<dbReference type="CDD" id="cd00033">
    <property type="entry name" value="CCP"/>
    <property type="match status" value="7"/>
</dbReference>
<dbReference type="Pfam" id="PF12661">
    <property type="entry name" value="hEGF"/>
    <property type="match status" value="2"/>
</dbReference>
<dbReference type="SUPFAM" id="SSF53300">
    <property type="entry name" value="vWA-like"/>
    <property type="match status" value="1"/>
</dbReference>
<dbReference type="GO" id="GO:0120035">
    <property type="term" value="P:regulation of plasma membrane bounded cell projection organization"/>
    <property type="evidence" value="ECO:0007669"/>
    <property type="project" value="UniProtKB-ARBA"/>
</dbReference>
<feature type="domain" description="HYR" evidence="12">
    <location>
        <begin position="652"/>
        <end position="731"/>
    </location>
</feature>
<dbReference type="Pfam" id="PF00092">
    <property type="entry name" value="VWA"/>
    <property type="match status" value="1"/>
</dbReference>
<dbReference type="OrthoDB" id="6515930at2759"/>
<feature type="domain" description="EGF-like" evidence="10">
    <location>
        <begin position="1178"/>
        <end position="1214"/>
    </location>
</feature>
<dbReference type="PROSITE" id="PS00022">
    <property type="entry name" value="EGF_1"/>
    <property type="match status" value="6"/>
</dbReference>
<evidence type="ECO:0000259" key="14">
    <source>
        <dbReference type="PROSITE" id="PS51828"/>
    </source>
</evidence>
<organism evidence="15 16">
    <name type="scientific">Agrilus planipennis</name>
    <name type="common">Emerald ash borer</name>
    <name type="synonym">Agrilus marcopoli</name>
    <dbReference type="NCBI Taxonomy" id="224129"/>
    <lineage>
        <taxon>Eukaryota</taxon>
        <taxon>Metazoa</taxon>
        <taxon>Ecdysozoa</taxon>
        <taxon>Arthropoda</taxon>
        <taxon>Hexapoda</taxon>
        <taxon>Insecta</taxon>
        <taxon>Pterygota</taxon>
        <taxon>Neoptera</taxon>
        <taxon>Endopterygota</taxon>
        <taxon>Coleoptera</taxon>
        <taxon>Polyphaga</taxon>
        <taxon>Elateriformia</taxon>
        <taxon>Buprestoidea</taxon>
        <taxon>Buprestidae</taxon>
        <taxon>Agrilinae</taxon>
        <taxon>Agrilus</taxon>
    </lineage>
</organism>
<feature type="domain" description="Sushi" evidence="13">
    <location>
        <begin position="1857"/>
        <end position="1909"/>
    </location>
</feature>
<dbReference type="GO" id="GO:0005509">
    <property type="term" value="F:calcium ion binding"/>
    <property type="evidence" value="ECO:0007669"/>
    <property type="project" value="InterPro"/>
</dbReference>
<evidence type="ECO:0000256" key="4">
    <source>
        <dbReference type="ARBA" id="ARBA00022737"/>
    </source>
</evidence>
<dbReference type="InterPro" id="IPR009030">
    <property type="entry name" value="Growth_fac_rcpt_cys_sf"/>
</dbReference>
<dbReference type="GO" id="GO:0040008">
    <property type="term" value="P:regulation of growth"/>
    <property type="evidence" value="ECO:0007669"/>
    <property type="project" value="UniProtKB-ARBA"/>
</dbReference>
<dbReference type="Pfam" id="PF00084">
    <property type="entry name" value="Sushi"/>
    <property type="match status" value="7"/>
</dbReference>
<dbReference type="Pfam" id="PF02494">
    <property type="entry name" value="HYR"/>
    <property type="match status" value="2"/>
</dbReference>
<dbReference type="Proteomes" id="UP000192223">
    <property type="component" value="Unplaced"/>
</dbReference>